<accession>A0AAE0EIZ5</accession>
<keyword evidence="2" id="KW-1185">Reference proteome</keyword>
<evidence type="ECO:0000313" key="2">
    <source>
        <dbReference type="Proteomes" id="UP001281410"/>
    </source>
</evidence>
<organism evidence="1 2">
    <name type="scientific">Dipteronia sinensis</name>
    <dbReference type="NCBI Taxonomy" id="43782"/>
    <lineage>
        <taxon>Eukaryota</taxon>
        <taxon>Viridiplantae</taxon>
        <taxon>Streptophyta</taxon>
        <taxon>Embryophyta</taxon>
        <taxon>Tracheophyta</taxon>
        <taxon>Spermatophyta</taxon>
        <taxon>Magnoliopsida</taxon>
        <taxon>eudicotyledons</taxon>
        <taxon>Gunneridae</taxon>
        <taxon>Pentapetalae</taxon>
        <taxon>rosids</taxon>
        <taxon>malvids</taxon>
        <taxon>Sapindales</taxon>
        <taxon>Sapindaceae</taxon>
        <taxon>Hippocastanoideae</taxon>
        <taxon>Acereae</taxon>
        <taxon>Dipteronia</taxon>
    </lineage>
</organism>
<protein>
    <recommendedName>
        <fullName evidence="3">Reverse transcriptase</fullName>
    </recommendedName>
</protein>
<dbReference type="AlphaFoldDB" id="A0AAE0EIZ5"/>
<gene>
    <name evidence="1" type="ORF">Dsin_002002</name>
</gene>
<name>A0AAE0EIZ5_9ROSI</name>
<evidence type="ECO:0008006" key="3">
    <source>
        <dbReference type="Google" id="ProtNLM"/>
    </source>
</evidence>
<comment type="caution">
    <text evidence="1">The sequence shown here is derived from an EMBL/GenBank/DDBJ whole genome shotgun (WGS) entry which is preliminary data.</text>
</comment>
<reference evidence="1" key="1">
    <citation type="journal article" date="2023" name="Plant J.">
        <title>Genome sequences and population genomics provide insights into the demographic history, inbreeding, and mutation load of two 'living fossil' tree species of Dipteronia.</title>
        <authorList>
            <person name="Feng Y."/>
            <person name="Comes H.P."/>
            <person name="Chen J."/>
            <person name="Zhu S."/>
            <person name="Lu R."/>
            <person name="Zhang X."/>
            <person name="Li P."/>
            <person name="Qiu J."/>
            <person name="Olsen K.M."/>
            <person name="Qiu Y."/>
        </authorList>
    </citation>
    <scope>NUCLEOTIDE SEQUENCE</scope>
    <source>
        <strain evidence="1">NBL</strain>
    </source>
</reference>
<proteinExistence type="predicted"/>
<dbReference type="Proteomes" id="UP001281410">
    <property type="component" value="Unassembled WGS sequence"/>
</dbReference>
<dbReference type="EMBL" id="JANJYJ010000001">
    <property type="protein sequence ID" value="KAK3230121.1"/>
    <property type="molecule type" value="Genomic_DNA"/>
</dbReference>
<sequence>MECRLCFFKKNWDTVGPGVTADCLKVLNDGEPLGRVNNTLVCLIPKVHVAERITDYRPISMCNVVYKIVAKALTTRLRSVLGEVISET</sequence>
<evidence type="ECO:0000313" key="1">
    <source>
        <dbReference type="EMBL" id="KAK3230121.1"/>
    </source>
</evidence>